<dbReference type="GO" id="GO:0005774">
    <property type="term" value="C:vacuolar membrane"/>
    <property type="evidence" value="ECO:0007669"/>
    <property type="project" value="UniProtKB-SubCell"/>
</dbReference>
<keyword evidence="5 7" id="KW-1133">Transmembrane helix</keyword>
<feature type="transmembrane region" description="Helical" evidence="7">
    <location>
        <begin position="255"/>
        <end position="278"/>
    </location>
</feature>
<feature type="transmembrane region" description="Helical" evidence="7">
    <location>
        <begin position="191"/>
        <end position="213"/>
    </location>
</feature>
<feature type="compositionally biased region" description="Low complexity" evidence="8">
    <location>
        <begin position="13"/>
        <end position="22"/>
    </location>
</feature>
<evidence type="ECO:0000313" key="10">
    <source>
        <dbReference type="Proteomes" id="UP000738359"/>
    </source>
</evidence>
<dbReference type="OrthoDB" id="42657at2759"/>
<dbReference type="GO" id="GO:0006914">
    <property type="term" value="P:autophagy"/>
    <property type="evidence" value="ECO:0007669"/>
    <property type="project" value="UniProtKB-KW"/>
</dbReference>
<feature type="compositionally biased region" description="Basic and acidic residues" evidence="8">
    <location>
        <begin position="571"/>
        <end position="580"/>
    </location>
</feature>
<comment type="caution">
    <text evidence="9">The sequence shown here is derived from an EMBL/GenBank/DDBJ whole genome shotgun (WGS) entry which is preliminary data.</text>
</comment>
<feature type="transmembrane region" description="Helical" evidence="7">
    <location>
        <begin position="135"/>
        <end position="155"/>
    </location>
</feature>
<dbReference type="Gene3D" id="1.20.1250.20">
    <property type="entry name" value="MFS general substrate transporter like domains"/>
    <property type="match status" value="1"/>
</dbReference>
<keyword evidence="7" id="KW-0926">Vacuole</keyword>
<feature type="transmembrane region" description="Helical" evidence="7">
    <location>
        <begin position="411"/>
        <end position="431"/>
    </location>
</feature>
<keyword evidence="4 7" id="KW-0812">Transmembrane</keyword>
<keyword evidence="10" id="KW-1185">Reference proteome</keyword>
<evidence type="ECO:0000256" key="3">
    <source>
        <dbReference type="ARBA" id="ARBA00022448"/>
    </source>
</evidence>
<feature type="transmembrane region" description="Helical" evidence="7">
    <location>
        <begin position="443"/>
        <end position="465"/>
    </location>
</feature>
<accession>A0A9P6IZ75</accession>
<dbReference type="Pfam" id="PF11700">
    <property type="entry name" value="ATG22"/>
    <property type="match status" value="1"/>
</dbReference>
<feature type="transmembrane region" description="Helical" evidence="7">
    <location>
        <begin position="378"/>
        <end position="399"/>
    </location>
</feature>
<feature type="transmembrane region" description="Helical" evidence="7">
    <location>
        <begin position="477"/>
        <end position="503"/>
    </location>
</feature>
<dbReference type="PANTHER" id="PTHR23519">
    <property type="entry name" value="AUTOPHAGY-RELATED PROTEIN 22"/>
    <property type="match status" value="1"/>
</dbReference>
<dbReference type="InterPro" id="IPR050495">
    <property type="entry name" value="ATG22/LtaA_families"/>
</dbReference>
<gene>
    <name evidence="9" type="primary">ATG22_2</name>
    <name evidence="9" type="ORF">BGZ70_001443</name>
</gene>
<dbReference type="Proteomes" id="UP000738359">
    <property type="component" value="Unassembled WGS sequence"/>
</dbReference>
<feature type="transmembrane region" description="Helical" evidence="7">
    <location>
        <begin position="167"/>
        <end position="185"/>
    </location>
</feature>
<feature type="region of interest" description="Disordered" evidence="8">
    <location>
        <begin position="550"/>
        <end position="580"/>
    </location>
</feature>
<dbReference type="SUPFAM" id="SSF103473">
    <property type="entry name" value="MFS general substrate transporter"/>
    <property type="match status" value="1"/>
</dbReference>
<keyword evidence="3 7" id="KW-0813">Transport</keyword>
<dbReference type="GO" id="GO:0006865">
    <property type="term" value="P:amino acid transport"/>
    <property type="evidence" value="ECO:0007669"/>
    <property type="project" value="UniProtKB-KW"/>
</dbReference>
<feature type="region of interest" description="Disordered" evidence="8">
    <location>
        <begin position="1"/>
        <end position="25"/>
    </location>
</feature>
<protein>
    <recommendedName>
        <fullName evidence="7">Autophagy-related protein</fullName>
    </recommendedName>
</protein>
<comment type="function">
    <text evidence="7">Vacuolar effluxer which mediate the efflux of amino acids resulting from autophagic degradation. The release of autophagic amino acids allows the maintenance of protein synthesis and viability during nitrogen starvation.</text>
</comment>
<evidence type="ECO:0000313" key="9">
    <source>
        <dbReference type="EMBL" id="KAF9950285.1"/>
    </source>
</evidence>
<evidence type="ECO:0000256" key="8">
    <source>
        <dbReference type="SAM" id="MobiDB-lite"/>
    </source>
</evidence>
<dbReference type="InterPro" id="IPR024671">
    <property type="entry name" value="Atg22-like"/>
</dbReference>
<feature type="transmembrane region" description="Helical" evidence="7">
    <location>
        <begin position="64"/>
        <end position="85"/>
    </location>
</feature>
<dbReference type="GO" id="GO:0012505">
    <property type="term" value="C:endomembrane system"/>
    <property type="evidence" value="ECO:0007669"/>
    <property type="project" value="UniProtKB-SubCell"/>
</dbReference>
<evidence type="ECO:0000256" key="2">
    <source>
        <dbReference type="ARBA" id="ARBA00006978"/>
    </source>
</evidence>
<evidence type="ECO:0000256" key="1">
    <source>
        <dbReference type="ARBA" id="ARBA00004127"/>
    </source>
</evidence>
<comment type="subcellular location">
    <subcellularLocation>
        <location evidence="1">Endomembrane system</location>
        <topology evidence="1">Multi-pass membrane protein</topology>
    </subcellularLocation>
    <subcellularLocation>
        <location evidence="7">Vacuole membrane</location>
        <topology evidence="7">Multi-pass membrane protein</topology>
    </subcellularLocation>
</comment>
<keyword evidence="6 7" id="KW-0472">Membrane</keyword>
<organism evidence="9 10">
    <name type="scientific">Mortierella alpina</name>
    <name type="common">Oleaginous fungus</name>
    <name type="synonym">Mortierella renispora</name>
    <dbReference type="NCBI Taxonomy" id="64518"/>
    <lineage>
        <taxon>Eukaryota</taxon>
        <taxon>Fungi</taxon>
        <taxon>Fungi incertae sedis</taxon>
        <taxon>Mucoromycota</taxon>
        <taxon>Mortierellomycotina</taxon>
        <taxon>Mortierellomycetes</taxon>
        <taxon>Mortierellales</taxon>
        <taxon>Mortierellaceae</taxon>
        <taxon>Mortierella</taxon>
    </lineage>
</organism>
<dbReference type="InterPro" id="IPR036259">
    <property type="entry name" value="MFS_trans_sf"/>
</dbReference>
<comment type="similarity">
    <text evidence="2 7">Belongs to the ATG22 family.</text>
</comment>
<sequence>MDAHAKVAPTAGSSSSSSSSSSIKVASETSRLQRLRAHLFENDISEEMELQPYMRERLVKKSELWAFFLLGFGYLAMSNTATAIFQPLMVQQVARSASHLKSSPSVPCPTLDTDIPLGDKCVVPLGFMRVEPTSYALLVNVVAVWCTTVVSLGTSAFADHGRISKKLLMFFCSMLAIATSFMFVGPLIPELWWVSGLLMVIALIFSGVTLNFYDAHIPILARHHPTVVRAMVKFGEDSIECNEARVRMATFLSGGASAAGFAGGVVLTVMAAIVLMSTNASSLMIGYCLIMSAVFVLIFLVAYGLLSYQRTSPALPEGANRLTFGYVRIYKTIRQVRRLKTMFYYLSAWFILGDGLTSASNIAILLAQSQLKATNDALIGAAVLQYVSAGVSMWFWIWLQNHKGVRPLQVIIANSCLFGLIPVYCLLGLIKSNPVGLKQTWEMYMLASLFGLFVGAIYSSNRVVFSQFIPLGHENELYALFEMANVSASWIGPLICAAIIEGAGIRHTWWFLVAQFFIPAVMMVFVDVEKGRLEAVEFYKVEQAEKELEKMQRQSGSKSEPTGIEIASIVDSEKEQGEDV</sequence>
<reference evidence="9" key="1">
    <citation type="journal article" date="2020" name="Fungal Divers.">
        <title>Resolving the Mortierellaceae phylogeny through synthesis of multi-gene phylogenetics and phylogenomics.</title>
        <authorList>
            <person name="Vandepol N."/>
            <person name="Liber J."/>
            <person name="Desiro A."/>
            <person name="Na H."/>
            <person name="Kennedy M."/>
            <person name="Barry K."/>
            <person name="Grigoriev I.V."/>
            <person name="Miller A.N."/>
            <person name="O'Donnell K."/>
            <person name="Stajich J.E."/>
            <person name="Bonito G."/>
        </authorList>
    </citation>
    <scope>NUCLEOTIDE SEQUENCE</scope>
    <source>
        <strain evidence="9">CK1249</strain>
    </source>
</reference>
<feature type="transmembrane region" description="Helical" evidence="7">
    <location>
        <begin position="284"/>
        <end position="306"/>
    </location>
</feature>
<dbReference type="EMBL" id="JAAAHY010001321">
    <property type="protein sequence ID" value="KAF9950285.1"/>
    <property type="molecule type" value="Genomic_DNA"/>
</dbReference>
<evidence type="ECO:0000256" key="7">
    <source>
        <dbReference type="RuleBase" id="RU363073"/>
    </source>
</evidence>
<keyword evidence="7" id="KW-0072">Autophagy</keyword>
<dbReference type="AlphaFoldDB" id="A0A9P6IZ75"/>
<dbReference type="PANTHER" id="PTHR23519:SF1">
    <property type="entry name" value="AUTOPHAGY-RELATED PROTEIN 22"/>
    <property type="match status" value="1"/>
</dbReference>
<evidence type="ECO:0000256" key="5">
    <source>
        <dbReference type="ARBA" id="ARBA00022989"/>
    </source>
</evidence>
<keyword evidence="7" id="KW-0029">Amino-acid transport</keyword>
<evidence type="ECO:0000256" key="4">
    <source>
        <dbReference type="ARBA" id="ARBA00022692"/>
    </source>
</evidence>
<feature type="transmembrane region" description="Helical" evidence="7">
    <location>
        <begin position="343"/>
        <end position="366"/>
    </location>
</feature>
<proteinExistence type="inferred from homology"/>
<feature type="transmembrane region" description="Helical" evidence="7">
    <location>
        <begin position="509"/>
        <end position="528"/>
    </location>
</feature>
<name>A0A9P6IZ75_MORAP</name>
<evidence type="ECO:0000256" key="6">
    <source>
        <dbReference type="ARBA" id="ARBA00023136"/>
    </source>
</evidence>